<feature type="signal peptide" evidence="1">
    <location>
        <begin position="1"/>
        <end position="20"/>
    </location>
</feature>
<evidence type="ECO:0008006" key="4">
    <source>
        <dbReference type="Google" id="ProtNLM"/>
    </source>
</evidence>
<gene>
    <name evidence="2" type="ORF">KK2020170_00370</name>
</gene>
<evidence type="ECO:0000313" key="2">
    <source>
        <dbReference type="EMBL" id="BCY27169.1"/>
    </source>
</evidence>
<dbReference type="InterPro" id="IPR011043">
    <property type="entry name" value="Gal_Oxase/kelch_b-propeller"/>
</dbReference>
<keyword evidence="1" id="KW-0732">Signal</keyword>
<protein>
    <recommendedName>
        <fullName evidence="4">Por secretion system C-terminal sorting domain-containing protein</fullName>
    </recommendedName>
</protein>
<dbReference type="InterPro" id="IPR015915">
    <property type="entry name" value="Kelch-typ_b-propeller"/>
</dbReference>
<evidence type="ECO:0000313" key="3">
    <source>
        <dbReference type="Proteomes" id="UP000825258"/>
    </source>
</evidence>
<dbReference type="Proteomes" id="UP000825258">
    <property type="component" value="Chromosome"/>
</dbReference>
<evidence type="ECO:0000256" key="1">
    <source>
        <dbReference type="SAM" id="SignalP"/>
    </source>
</evidence>
<dbReference type="RefSeq" id="WP_221258807.1">
    <property type="nucleotide sequence ID" value="NZ_AP024749.1"/>
</dbReference>
<sequence length="532" mass="59118">MKKFLYLFVLSFLQFTQAQSSFPYDVVLTPVNVTGLPGLHSYAFAQSNGKWLVIGGRKDGLHARQPFNAFPENQNNTSIYVVDVVNNQFWSASVTTLATGLSEQLQSTNMNFYQDGDTLYIIGGYAFSTTANDHVTHDKLTSIDVVGLMNAIENGTSINSFFKQISGPEFAITGGQLGKIGNEFYLVGGHQFDGRYNPMNNPTFTQTYSSSIRKFEIDNSGSNLSISNYNVITDAVHLHRRDYNLVPQVFPNGELGYTISSGVFQISADLPFLYPVDIKAGGYFPQTQFNQYLSNYHSGKVGLYDSNSNQMHSLFFGGMSQYYYQGGSLIQDNTVPFVKTISRVSRISNGDLEEYQFPVEMPNLKGAGAEFIPNKNLPHYSNEVIQLSNIASNEFVIGHLYGGILSSSASAFTDNQTGLTSADPSIYEVKLVYNPTLSTQIIDGSNPFEFTVYPNPVKGDTIQVEFNAPYEAKLDYIISSINGKIISEGSIVDYKIGKNSMKFDLESPNEKLVILTFIFDQKYFNSKKILKK</sequence>
<feature type="chain" id="PRO_5047280920" description="Por secretion system C-terminal sorting domain-containing protein" evidence="1">
    <location>
        <begin position="21"/>
        <end position="532"/>
    </location>
</feature>
<accession>A0ABM7S6S3</accession>
<dbReference type="Gene3D" id="2.120.10.80">
    <property type="entry name" value="Kelch-type beta propeller"/>
    <property type="match status" value="1"/>
</dbReference>
<dbReference type="SUPFAM" id="SSF50965">
    <property type="entry name" value="Galactose oxidase, central domain"/>
    <property type="match status" value="1"/>
</dbReference>
<proteinExistence type="predicted"/>
<name>A0ABM7S6S3_9FLAO</name>
<keyword evidence="3" id="KW-1185">Reference proteome</keyword>
<dbReference type="EMBL" id="AP024749">
    <property type="protein sequence ID" value="BCY27169.1"/>
    <property type="molecule type" value="Genomic_DNA"/>
</dbReference>
<reference evidence="2 3" key="1">
    <citation type="submission" date="2021-06" db="EMBL/GenBank/DDBJ databases">
        <title>Whole genome sequences of Flavobacterium sp. KK2020170 and assembly.</title>
        <authorList>
            <person name="Kitahara K."/>
            <person name="Miyoshi S."/>
            <person name="Uesaka K."/>
        </authorList>
    </citation>
    <scope>NUCLEOTIDE SEQUENCE [LARGE SCALE GENOMIC DNA]</scope>
    <source>
        <strain evidence="2 3">KK2020170</strain>
    </source>
</reference>
<organism evidence="2 3">
    <name type="scientific">Flavobacterium okayamense</name>
    <dbReference type="NCBI Taxonomy" id="2830782"/>
    <lineage>
        <taxon>Bacteria</taxon>
        <taxon>Pseudomonadati</taxon>
        <taxon>Bacteroidota</taxon>
        <taxon>Flavobacteriia</taxon>
        <taxon>Flavobacteriales</taxon>
        <taxon>Flavobacteriaceae</taxon>
        <taxon>Flavobacterium</taxon>
    </lineage>
</organism>